<feature type="binding site" evidence="9">
    <location>
        <position position="57"/>
    </location>
    <ligand>
        <name>ATP</name>
        <dbReference type="ChEBI" id="CHEBI:30616"/>
    </ligand>
</feature>
<dbReference type="InterPro" id="IPR013783">
    <property type="entry name" value="Ig-like_fold"/>
</dbReference>
<evidence type="ECO:0000259" key="11">
    <source>
        <dbReference type="PROSITE" id="PS50011"/>
    </source>
</evidence>
<dbReference type="GO" id="GO:0004674">
    <property type="term" value="F:protein serine/threonine kinase activity"/>
    <property type="evidence" value="ECO:0007669"/>
    <property type="project" value="UniProtKB-KW"/>
</dbReference>
<keyword evidence="14" id="KW-1185">Reference proteome</keyword>
<evidence type="ECO:0000256" key="10">
    <source>
        <dbReference type="SAM" id="MobiDB-lite"/>
    </source>
</evidence>
<keyword evidence="3" id="KW-0808">Transferase</keyword>
<keyword evidence="2" id="KW-0723">Serine/threonine-protein kinase</keyword>
<protein>
    <recommendedName>
        <fullName evidence="1">non-specific serine/threonine protein kinase</fullName>
        <ecNumber evidence="1">2.7.11.1</ecNumber>
    </recommendedName>
</protein>
<feature type="domain" description="Protein kinase" evidence="11">
    <location>
        <begin position="30"/>
        <end position="303"/>
    </location>
</feature>
<comment type="catalytic activity">
    <reaction evidence="8">
        <text>L-seryl-[protein] + ATP = O-phospho-L-seryl-[protein] + ADP + H(+)</text>
        <dbReference type="Rhea" id="RHEA:17989"/>
        <dbReference type="Rhea" id="RHEA-COMP:9863"/>
        <dbReference type="Rhea" id="RHEA-COMP:11604"/>
        <dbReference type="ChEBI" id="CHEBI:15378"/>
        <dbReference type="ChEBI" id="CHEBI:29999"/>
        <dbReference type="ChEBI" id="CHEBI:30616"/>
        <dbReference type="ChEBI" id="CHEBI:83421"/>
        <dbReference type="ChEBI" id="CHEBI:456216"/>
        <dbReference type="EC" id="2.7.11.1"/>
    </reaction>
</comment>
<dbReference type="InterPro" id="IPR008962">
    <property type="entry name" value="PapD-like_sf"/>
</dbReference>
<comment type="caution">
    <text evidence="13">The sequence shown here is derived from an EMBL/GenBank/DDBJ whole genome shotgun (WGS) entry which is preliminary data.</text>
</comment>
<dbReference type="PANTHER" id="PTHR45707:SF50">
    <property type="entry name" value="VESICLE-ASSOCIATED PROTEIN 1-1"/>
    <property type="match status" value="1"/>
</dbReference>
<dbReference type="SMART" id="SM00220">
    <property type="entry name" value="S_TKc"/>
    <property type="match status" value="1"/>
</dbReference>
<dbReference type="EMBL" id="JAUUTY010000003">
    <property type="protein sequence ID" value="KAK1660322.1"/>
    <property type="molecule type" value="Genomic_DNA"/>
</dbReference>
<dbReference type="EC" id="2.7.11.1" evidence="1"/>
<dbReference type="PROSITE" id="PS50202">
    <property type="entry name" value="MSP"/>
    <property type="match status" value="6"/>
</dbReference>
<dbReference type="Proteomes" id="UP001231189">
    <property type="component" value="Unassembled WGS sequence"/>
</dbReference>
<accession>A0AAD8WF43</accession>
<dbReference type="InterPro" id="IPR000719">
    <property type="entry name" value="Prot_kinase_dom"/>
</dbReference>
<dbReference type="InterPro" id="IPR000535">
    <property type="entry name" value="MSP_dom"/>
</dbReference>
<feature type="domain" description="MSP" evidence="12">
    <location>
        <begin position="1093"/>
        <end position="1207"/>
    </location>
</feature>
<dbReference type="Pfam" id="PF00069">
    <property type="entry name" value="Pkinase"/>
    <property type="match status" value="1"/>
</dbReference>
<dbReference type="SUPFAM" id="SSF49354">
    <property type="entry name" value="PapD-like"/>
    <property type="match status" value="7"/>
</dbReference>
<dbReference type="FunFam" id="3.30.200.20:FF:000465">
    <property type="entry name" value="Cysteine-rich receptor-like protein kinase 6"/>
    <property type="match status" value="1"/>
</dbReference>
<reference evidence="13" key="1">
    <citation type="submission" date="2023-07" db="EMBL/GenBank/DDBJ databases">
        <title>A chromosome-level genome assembly of Lolium multiflorum.</title>
        <authorList>
            <person name="Chen Y."/>
            <person name="Copetti D."/>
            <person name="Kolliker R."/>
            <person name="Studer B."/>
        </authorList>
    </citation>
    <scope>NUCLEOTIDE SEQUENCE</scope>
    <source>
        <strain evidence="13">02402/16</strain>
        <tissue evidence="13">Leaf</tissue>
    </source>
</reference>
<dbReference type="PANTHER" id="PTHR45707">
    <property type="entry name" value="C2 CALCIUM/LIPID-BINDING PLANT PHOSPHORIBOSYLTRANSFERASE FAMILY PROTEIN"/>
    <property type="match status" value="1"/>
</dbReference>
<dbReference type="FunFam" id="1.10.510.10:FF:001023">
    <property type="entry name" value="Os07g0541700 protein"/>
    <property type="match status" value="1"/>
</dbReference>
<dbReference type="InterPro" id="IPR011009">
    <property type="entry name" value="Kinase-like_dom_sf"/>
</dbReference>
<dbReference type="GO" id="GO:0005524">
    <property type="term" value="F:ATP binding"/>
    <property type="evidence" value="ECO:0007669"/>
    <property type="project" value="UniProtKB-UniRule"/>
</dbReference>
<dbReference type="Gene3D" id="2.60.40.10">
    <property type="entry name" value="Immunoglobulins"/>
    <property type="match status" value="8"/>
</dbReference>
<feature type="domain" description="MSP" evidence="12">
    <location>
        <begin position="1345"/>
        <end position="1461"/>
    </location>
</feature>
<dbReference type="InterPro" id="IPR017441">
    <property type="entry name" value="Protein_kinase_ATP_BS"/>
</dbReference>
<dbReference type="PROSITE" id="PS00107">
    <property type="entry name" value="PROTEIN_KINASE_ATP"/>
    <property type="match status" value="1"/>
</dbReference>
<evidence type="ECO:0000256" key="8">
    <source>
        <dbReference type="ARBA" id="ARBA00048679"/>
    </source>
</evidence>
<keyword evidence="4 9" id="KW-0547">Nucleotide-binding</keyword>
<gene>
    <name evidence="13" type="ORF">QYE76_048481</name>
</gene>
<evidence type="ECO:0000259" key="12">
    <source>
        <dbReference type="PROSITE" id="PS50202"/>
    </source>
</evidence>
<evidence type="ECO:0000256" key="7">
    <source>
        <dbReference type="ARBA" id="ARBA00047899"/>
    </source>
</evidence>
<evidence type="ECO:0000256" key="3">
    <source>
        <dbReference type="ARBA" id="ARBA00022679"/>
    </source>
</evidence>
<evidence type="ECO:0000256" key="9">
    <source>
        <dbReference type="PROSITE-ProRule" id="PRU10141"/>
    </source>
</evidence>
<keyword evidence="6 9" id="KW-0067">ATP-binding</keyword>
<name>A0AAD8WF43_LOLMU</name>
<dbReference type="InterPro" id="IPR008271">
    <property type="entry name" value="Ser/Thr_kinase_AS"/>
</dbReference>
<proteinExistence type="predicted"/>
<dbReference type="Gene3D" id="3.30.200.20">
    <property type="entry name" value="Phosphorylase Kinase, domain 1"/>
    <property type="match status" value="1"/>
</dbReference>
<organism evidence="13 14">
    <name type="scientific">Lolium multiflorum</name>
    <name type="common">Italian ryegrass</name>
    <name type="synonym">Lolium perenne subsp. multiflorum</name>
    <dbReference type="NCBI Taxonomy" id="4521"/>
    <lineage>
        <taxon>Eukaryota</taxon>
        <taxon>Viridiplantae</taxon>
        <taxon>Streptophyta</taxon>
        <taxon>Embryophyta</taxon>
        <taxon>Tracheophyta</taxon>
        <taxon>Spermatophyta</taxon>
        <taxon>Magnoliopsida</taxon>
        <taxon>Liliopsida</taxon>
        <taxon>Poales</taxon>
        <taxon>Poaceae</taxon>
        <taxon>BOP clade</taxon>
        <taxon>Pooideae</taxon>
        <taxon>Poodae</taxon>
        <taxon>Poeae</taxon>
        <taxon>Poeae Chloroplast Group 2 (Poeae type)</taxon>
        <taxon>Loliodinae</taxon>
        <taxon>Loliinae</taxon>
        <taxon>Lolium</taxon>
    </lineage>
</organism>
<evidence type="ECO:0000256" key="1">
    <source>
        <dbReference type="ARBA" id="ARBA00012513"/>
    </source>
</evidence>
<feature type="domain" description="MSP" evidence="12">
    <location>
        <begin position="738"/>
        <end position="868"/>
    </location>
</feature>
<evidence type="ECO:0000256" key="5">
    <source>
        <dbReference type="ARBA" id="ARBA00022777"/>
    </source>
</evidence>
<dbReference type="PROSITE" id="PS00108">
    <property type="entry name" value="PROTEIN_KINASE_ST"/>
    <property type="match status" value="1"/>
</dbReference>
<feature type="domain" description="MSP" evidence="12">
    <location>
        <begin position="494"/>
        <end position="610"/>
    </location>
</feature>
<sequence length="1712" mass="195512">MEDVLERIFDGSIEPRDVKLSALESITENFSEERIIGAGGFGTVYKGVLKNGEVAVKRLRNNQTIDEKLFRREVNSLLNVNHKNIVRFLGFCPNTEHKAIKCEGSKEYIYAEDRERILCFEYINNGSLDNYIADELRGLQWDTRYFIIKGICEGLQYLHMKKHILHMDLKPANILIDHNMVAKITDFGLSRIMDNSQTKSTTRFLSLGYTAPEYLENGKMSVKSDVYSLGIIIIELVTGYRSVPDINNVLRRWRHRCHKSGKETPFRYQQITKLIEIGLLCQEKDPYKRPLISDIVRGINELESTDRQVSNANESTVGHRSPYFDDDMLGIEPVELHFPFELNNHISCLLELTNETNDFIAFTIQTTSPLPYYIQPKKDTVAPRSKYSVNITLQPLEKAPQDWQYIGDFIVRSTKVNDSLMSESITEEIFHKEEGKLVDEVNLTVTYKAEVPKVDVSLGSLIISDTRILHSPQESSVPPTEAESEICASTSDEVIRFDPPELCFPMVPDKTVLSSIKIINTTESYVCFLIRYSAEKPVGRYVVNKNKSVLPPRSTECIIVRRYEKEGAVEMMQFNEEFNVWYAIVAEDIKACDLDANDYTQWKKVPIVGKKINSCTSNELIQFEPPELSFPCLNKTSLSWVNIVNNTDWHIGFNTWWYKDNVASYAIEQDSGILPPRATRRMVVQRVPKEKGEIEESESSSEEDKVFVWNMILSEGVEASSLLEYSSDEESTELPSICKKISPCTSDELIRLDHPELRFTFSENKTALSSINMVNVTDYYVGFRLFNGDTNALYYEPNPELGILAPRSAQRVLVSRPIDQKEPEEDMQYNDKFFMWNAIVSEGVRASDLDCYMCKEEEQSNELPIILNKATSSTSVELVKLEPPEICFPFLPSKRLLSSTKIVNITDYHIGFNTAVEETNVAAYITEPKCGVLRPCSTQELVVSRVSKDEEQELEDMQCGDKYYVWSGFVAEDMNASDLITWMPITERKEFPIVFTVYIGFRVCTKRSNSARYYANPSEGILPPLSTQLLLVTRIAEEKELEDTQCTDKVLVWNIIVTEDFKASDVIDNMSETKCTELPIVLTKTSSSTSDELIQFDPPELHLPFLPNKKVLSTINIVNLTDYNIGFNTYSRPENVAWYHTEPPRGILPPRSTRILVVTREEKEDALQNKHFNDKYFVWKSIVSEGVKDSDLTDYMAEQESLELPIILDKISSSISGELIKLDPAELCIPALLNKSLLLGVNIINTTDFYVAFHSYWIDRIAPRGRISLDKGVLPPRSTIKHTFTWCTNETELEAMEHSESNFVWSRVVTEGVKSGDIISCMGEEEGQKLPIILKKATPCTSNELIQFDPSELSLPFMPNKPLVFPVNIINNTDYYVGFVTYHPETNAGVYDTVPASGVMPPRSTQRLIVRREPEEDEQYDMQCEDKFFLWSSLVHEGVEASDIQAYADYKGSMELPIVYNKKDTGDNVPDKFLPIGTIEQWGDVETMSVMEVIGRLKTYELTLKGLPESFVCLNKRMKINMKMNAHRSRRQRGLAVHLEVHCLTKHPHYAPEYFCDVVSCDDLIKFVEVRTIDVADISVDPRYSALLFPDLLSDDKKQELELKNLFYLNPTLSVRGDDDLLYMLAKVDEEDDAAWVLAVDMKHAALQALVPVSTQDSNAIPMYYAHAFPKYYINHITSDMGNLDDKDKSDKLQQGGPNFNDYVQKKRWKKK</sequence>
<evidence type="ECO:0000256" key="6">
    <source>
        <dbReference type="ARBA" id="ARBA00022840"/>
    </source>
</evidence>
<evidence type="ECO:0000313" key="13">
    <source>
        <dbReference type="EMBL" id="KAK1660322.1"/>
    </source>
</evidence>
<dbReference type="PROSITE" id="PS50011">
    <property type="entry name" value="PROTEIN_KINASE_DOM"/>
    <property type="match status" value="1"/>
</dbReference>
<dbReference type="Gene3D" id="1.10.510.10">
    <property type="entry name" value="Transferase(Phosphotransferase) domain 1"/>
    <property type="match status" value="1"/>
</dbReference>
<dbReference type="Pfam" id="PF00635">
    <property type="entry name" value="Motile_Sperm"/>
    <property type="match status" value="3"/>
</dbReference>
<feature type="region of interest" description="Disordered" evidence="10">
    <location>
        <begin position="1685"/>
        <end position="1712"/>
    </location>
</feature>
<feature type="domain" description="MSP" evidence="12">
    <location>
        <begin position="878"/>
        <end position="996"/>
    </location>
</feature>
<feature type="domain" description="MSP" evidence="12">
    <location>
        <begin position="328"/>
        <end position="448"/>
    </location>
</feature>
<keyword evidence="5" id="KW-0418">Kinase</keyword>
<evidence type="ECO:0000256" key="4">
    <source>
        <dbReference type="ARBA" id="ARBA00022741"/>
    </source>
</evidence>
<dbReference type="SUPFAM" id="SSF56112">
    <property type="entry name" value="Protein kinase-like (PK-like)"/>
    <property type="match status" value="1"/>
</dbReference>
<evidence type="ECO:0000313" key="14">
    <source>
        <dbReference type="Proteomes" id="UP001231189"/>
    </source>
</evidence>
<evidence type="ECO:0000256" key="2">
    <source>
        <dbReference type="ARBA" id="ARBA00022527"/>
    </source>
</evidence>
<comment type="catalytic activity">
    <reaction evidence="7">
        <text>L-threonyl-[protein] + ATP = O-phospho-L-threonyl-[protein] + ADP + H(+)</text>
        <dbReference type="Rhea" id="RHEA:46608"/>
        <dbReference type="Rhea" id="RHEA-COMP:11060"/>
        <dbReference type="Rhea" id="RHEA-COMP:11605"/>
        <dbReference type="ChEBI" id="CHEBI:15378"/>
        <dbReference type="ChEBI" id="CHEBI:30013"/>
        <dbReference type="ChEBI" id="CHEBI:30616"/>
        <dbReference type="ChEBI" id="CHEBI:61977"/>
        <dbReference type="ChEBI" id="CHEBI:456216"/>
        <dbReference type="EC" id="2.7.11.1"/>
    </reaction>
</comment>